<dbReference type="AlphaFoldDB" id="A0A6L9Y8B3"/>
<dbReference type="Pfam" id="PF15655">
    <property type="entry name" value="Imm-NTF2"/>
    <property type="match status" value="1"/>
</dbReference>
<evidence type="ECO:0000313" key="2">
    <source>
        <dbReference type="EMBL" id="NEN76068.1"/>
    </source>
</evidence>
<dbReference type="InterPro" id="IPR028049">
    <property type="entry name" value="Imm-NTF2"/>
</dbReference>
<dbReference type="EMBL" id="JAAGYR010000012">
    <property type="protein sequence ID" value="NEN76068.1"/>
    <property type="molecule type" value="Genomic_DNA"/>
</dbReference>
<accession>A0A6L9Y8B3</accession>
<reference evidence="2 3" key="1">
    <citation type="submission" date="2020-02" db="EMBL/GenBank/DDBJ databases">
        <title>Pelistega sp. NLN82 were isolated from wild rodents of the Hainan Island.</title>
        <authorList>
            <person name="Niu N."/>
            <person name="Zhou J."/>
        </authorList>
    </citation>
    <scope>NUCLEOTIDE SEQUENCE [LARGE SCALE GENOMIC DNA]</scope>
    <source>
        <strain evidence="2 3">NLN82</strain>
    </source>
</reference>
<sequence length="132" mass="16175">MENAKEILFKFFDEMYLWNKDAYQYTQENGFSSKTQKVLLSILEPIVKKFCTKKISDRISVKCSEIPKYDKNNLLLERTEEINKNKIAFYIRELNRSKSLYKYTLIYKNGVWLIDRKDWFVEFDNKWEKHYI</sequence>
<protein>
    <recommendedName>
        <fullName evidence="1">NTF2 fold immunity protein domain-containing protein</fullName>
    </recommendedName>
</protein>
<name>A0A6L9Y8B3_9BURK</name>
<evidence type="ECO:0000313" key="3">
    <source>
        <dbReference type="Proteomes" id="UP000477651"/>
    </source>
</evidence>
<feature type="domain" description="NTF2 fold immunity protein" evidence="1">
    <location>
        <begin position="4"/>
        <end position="130"/>
    </location>
</feature>
<evidence type="ECO:0000259" key="1">
    <source>
        <dbReference type="Pfam" id="PF15655"/>
    </source>
</evidence>
<proteinExistence type="predicted"/>
<organism evidence="2 3">
    <name type="scientific">Pelistega ratti</name>
    <dbReference type="NCBI Taxonomy" id="2652177"/>
    <lineage>
        <taxon>Bacteria</taxon>
        <taxon>Pseudomonadati</taxon>
        <taxon>Pseudomonadota</taxon>
        <taxon>Betaproteobacteria</taxon>
        <taxon>Burkholderiales</taxon>
        <taxon>Alcaligenaceae</taxon>
        <taxon>Pelistega</taxon>
    </lineage>
</organism>
<gene>
    <name evidence="2" type="ORF">F9B74_07000</name>
</gene>
<dbReference type="RefSeq" id="WP_163764571.1">
    <property type="nucleotide sequence ID" value="NZ_JAAGYR010000012.1"/>
</dbReference>
<comment type="caution">
    <text evidence="2">The sequence shown here is derived from an EMBL/GenBank/DDBJ whole genome shotgun (WGS) entry which is preliminary data.</text>
</comment>
<keyword evidence="3" id="KW-1185">Reference proteome</keyword>
<dbReference type="Proteomes" id="UP000477651">
    <property type="component" value="Unassembled WGS sequence"/>
</dbReference>